<evidence type="ECO:0000313" key="14">
    <source>
        <dbReference type="Proteomes" id="UP000029725"/>
    </source>
</evidence>
<feature type="binding site" evidence="11">
    <location>
        <position position="243"/>
    </location>
    <ligand>
        <name>substrate</name>
    </ligand>
</feature>
<evidence type="ECO:0000256" key="9">
    <source>
        <dbReference type="PIRNR" id="PIRNR001362"/>
    </source>
</evidence>
<dbReference type="GO" id="GO:0006099">
    <property type="term" value="P:tricarboxylic acid cycle"/>
    <property type="evidence" value="ECO:0007669"/>
    <property type="project" value="UniProtKB-KW"/>
</dbReference>
<evidence type="ECO:0000313" key="13">
    <source>
        <dbReference type="EMBL" id="KGG51054.1"/>
    </source>
</evidence>
<dbReference type="PANTHER" id="PTHR21631:SF3">
    <property type="entry name" value="BIFUNCTIONAL GLYOXYLATE CYCLE PROTEIN"/>
    <property type="match status" value="1"/>
</dbReference>
<accession>A0A098VQG4</accession>
<evidence type="ECO:0000256" key="12">
    <source>
        <dbReference type="PIRSR" id="PIRSR001362-3"/>
    </source>
</evidence>
<dbReference type="OrthoDB" id="4078635at2759"/>
<dbReference type="GeneID" id="25260056"/>
<dbReference type="GO" id="GO:0046421">
    <property type="term" value="F:methylisocitrate lyase activity"/>
    <property type="evidence" value="ECO:0007669"/>
    <property type="project" value="UniProtKB-EC"/>
</dbReference>
<comment type="caution">
    <text evidence="13">The sequence shown here is derived from an EMBL/GenBank/DDBJ whole genome shotgun (WGS) entry which is preliminary data.</text>
</comment>
<comment type="pathway">
    <text evidence="2">Carbohydrate metabolism; glyoxylate cycle; (S)-malate from isocitrate: step 1/2.</text>
</comment>
<keyword evidence="12" id="KW-0479">Metal-binding</keyword>
<dbReference type="PIRSF" id="PIRSF001362">
    <property type="entry name" value="Isocit_lyase"/>
    <property type="match status" value="1"/>
</dbReference>
<feature type="binding site" evidence="11">
    <location>
        <begin position="207"/>
        <end position="208"/>
    </location>
    <ligand>
        <name>substrate</name>
    </ligand>
</feature>
<evidence type="ECO:0000256" key="11">
    <source>
        <dbReference type="PIRSR" id="PIRSR001362-2"/>
    </source>
</evidence>
<dbReference type="Pfam" id="PF00463">
    <property type="entry name" value="ICL"/>
    <property type="match status" value="1"/>
</dbReference>
<dbReference type="Gene3D" id="3.20.20.60">
    <property type="entry name" value="Phosphoenolpyruvate-binding domains"/>
    <property type="match status" value="1"/>
</dbReference>
<evidence type="ECO:0000256" key="2">
    <source>
        <dbReference type="ARBA" id="ARBA00004793"/>
    </source>
</evidence>
<gene>
    <name evidence="13" type="ORF">DI09_46p40</name>
</gene>
<dbReference type="InterPro" id="IPR039556">
    <property type="entry name" value="ICL/PEPM"/>
</dbReference>
<dbReference type="VEuPathDB" id="MicrosporidiaDB:DI09_46p40"/>
<organism evidence="13 14">
    <name type="scientific">Mitosporidium daphniae</name>
    <dbReference type="NCBI Taxonomy" id="1485682"/>
    <lineage>
        <taxon>Eukaryota</taxon>
        <taxon>Fungi</taxon>
        <taxon>Fungi incertae sedis</taxon>
        <taxon>Microsporidia</taxon>
        <taxon>Mitosporidium</taxon>
    </lineage>
</organism>
<dbReference type="GO" id="GO:0004451">
    <property type="term" value="F:isocitrate lyase activity"/>
    <property type="evidence" value="ECO:0007669"/>
    <property type="project" value="UniProtKB-EC"/>
</dbReference>
<name>A0A098VQG4_9MICR</name>
<evidence type="ECO:0000256" key="4">
    <source>
        <dbReference type="ARBA" id="ARBA00017446"/>
    </source>
</evidence>
<evidence type="ECO:0000256" key="6">
    <source>
        <dbReference type="ARBA" id="ARBA00022532"/>
    </source>
</evidence>
<feature type="active site" description="Proton acceptor" evidence="10">
    <location>
        <position position="206"/>
    </location>
</feature>
<sequence>MNDESKNHMMHIKKTLALNVESIEKWYQSERWKYIKRLWSAKDVAVLRGSFPLFQYESDIQAKKLWKILQKHATNKTASITFGALDPVQVIQMSKYLETIYVSGWQSSSTASSTNEPGPDLADYPMDTVPRKVEQLWLAQRMHDRKLTFEALTSDEAPYDVMRPLIADADTGHGGITSNIKLAKLFVERGAAGVHVEDQAAGTKKCGHMGGKVLVSTQEHIDRLNAFRLQFDVMGVETVLISRTDAEAAKLLQSNIDPRDHPYILGSVNANEKGTLIGVLNEAKQRGASCAVLQELEEKWLREAQLCTLEAALRKKVSGDPAIMNEFKRRFRGAMAEEILHWVRHSKGIDLYWNCESPRTREGYYRYHGSIEAATDRSIAFAPFADMLWAETACPSLDQARKFSEGVLGAHPKKFLAYNLSPSFNWEQSGMTRDQMAGFTSTLAQLSFNWQFITLAGFHLNALATDQFARLFSSKGVIAYVEQIQRKERENKVETLAHQTWSGAKLYDEYMRLVQGGVTSTAAMGEGVTEKQFTASTFIASKL</sequence>
<feature type="binding site" evidence="11">
    <location>
        <begin position="103"/>
        <end position="105"/>
    </location>
    <ligand>
        <name>substrate</name>
    </ligand>
</feature>
<keyword evidence="5" id="KW-0329">Glyoxylate bypass</keyword>
<evidence type="ECO:0000256" key="10">
    <source>
        <dbReference type="PIRSR" id="PIRSR001362-1"/>
    </source>
</evidence>
<protein>
    <recommendedName>
        <fullName evidence="4 9">Isocitrate lyase</fullName>
    </recommendedName>
</protein>
<feature type="binding site" evidence="11">
    <location>
        <begin position="419"/>
        <end position="423"/>
    </location>
    <ligand>
        <name>substrate</name>
    </ligand>
</feature>
<comment type="catalytic activity">
    <reaction evidence="1">
        <text>(2S,3R)-3-hydroxybutane-1,2,3-tricarboxylate = pyruvate + succinate</text>
        <dbReference type="Rhea" id="RHEA:16809"/>
        <dbReference type="ChEBI" id="CHEBI:15361"/>
        <dbReference type="ChEBI" id="CHEBI:30031"/>
        <dbReference type="ChEBI" id="CHEBI:57429"/>
        <dbReference type="EC" id="4.1.3.30"/>
    </reaction>
</comment>
<dbReference type="PANTHER" id="PTHR21631">
    <property type="entry name" value="ISOCITRATE LYASE/MALATE SYNTHASE"/>
    <property type="match status" value="1"/>
</dbReference>
<evidence type="ECO:0000256" key="1">
    <source>
        <dbReference type="ARBA" id="ARBA00001050"/>
    </source>
</evidence>
<dbReference type="CDD" id="cd00377">
    <property type="entry name" value="ICL_PEPM"/>
    <property type="match status" value="1"/>
</dbReference>
<keyword evidence="6" id="KW-0816">Tricarboxylic acid cycle</keyword>
<keyword evidence="14" id="KW-1185">Reference proteome</keyword>
<dbReference type="InterPro" id="IPR006254">
    <property type="entry name" value="Isocitrate_lyase"/>
</dbReference>
<dbReference type="InterPro" id="IPR040442">
    <property type="entry name" value="Pyrv_kinase-like_dom_sf"/>
</dbReference>
<dbReference type="EMBL" id="JMKJ01000410">
    <property type="protein sequence ID" value="KGG51054.1"/>
    <property type="molecule type" value="Genomic_DNA"/>
</dbReference>
<dbReference type="NCBIfam" id="TIGR01346">
    <property type="entry name" value="isocit_lyase"/>
    <property type="match status" value="1"/>
</dbReference>
<feature type="binding site" evidence="12">
    <location>
        <position position="168"/>
    </location>
    <ligand>
        <name>Mg(2+)</name>
        <dbReference type="ChEBI" id="CHEBI:18420"/>
    </ligand>
</feature>
<dbReference type="HOGENOM" id="CLU_019214_2_2_1"/>
<dbReference type="AlphaFoldDB" id="A0A098VQG4"/>
<comment type="catalytic activity">
    <reaction evidence="8">
        <text>D-threo-isocitrate = glyoxylate + succinate</text>
        <dbReference type="Rhea" id="RHEA:13245"/>
        <dbReference type="ChEBI" id="CHEBI:15562"/>
        <dbReference type="ChEBI" id="CHEBI:30031"/>
        <dbReference type="ChEBI" id="CHEBI:36655"/>
        <dbReference type="EC" id="4.1.3.1"/>
    </reaction>
</comment>
<dbReference type="RefSeq" id="XP_013237500.1">
    <property type="nucleotide sequence ID" value="XM_013382046.1"/>
</dbReference>
<dbReference type="InterPro" id="IPR015813">
    <property type="entry name" value="Pyrv/PenolPyrv_kinase-like_dom"/>
</dbReference>
<dbReference type="SUPFAM" id="SSF51621">
    <property type="entry name" value="Phosphoenolpyruvate/pyruvate domain"/>
    <property type="match status" value="1"/>
</dbReference>
<evidence type="ECO:0000256" key="5">
    <source>
        <dbReference type="ARBA" id="ARBA00022435"/>
    </source>
</evidence>
<dbReference type="GO" id="GO:0006097">
    <property type="term" value="P:glyoxylate cycle"/>
    <property type="evidence" value="ECO:0007669"/>
    <property type="project" value="UniProtKB-KW"/>
</dbReference>
<dbReference type="PROSITE" id="PS00161">
    <property type="entry name" value="ISOCITRATE_LYASE"/>
    <property type="match status" value="1"/>
</dbReference>
<dbReference type="InterPro" id="IPR018523">
    <property type="entry name" value="Isocitrate_lyase_ph_CS"/>
</dbReference>
<evidence type="ECO:0000256" key="8">
    <source>
        <dbReference type="ARBA" id="ARBA00023531"/>
    </source>
</evidence>
<evidence type="ECO:0000256" key="7">
    <source>
        <dbReference type="ARBA" id="ARBA00023239"/>
    </source>
</evidence>
<dbReference type="GO" id="GO:0046872">
    <property type="term" value="F:metal ion binding"/>
    <property type="evidence" value="ECO:0007669"/>
    <property type="project" value="UniProtKB-KW"/>
</dbReference>
<reference evidence="13 14" key="1">
    <citation type="submission" date="2014-04" db="EMBL/GenBank/DDBJ databases">
        <title>A new species of microsporidia sheds light on the evolution of extreme parasitism.</title>
        <authorList>
            <person name="Haag K.L."/>
            <person name="James T.Y."/>
            <person name="Larsson R."/>
            <person name="Schaer T.M."/>
            <person name="Refardt D."/>
            <person name="Pombert J.-F."/>
            <person name="Ebert D."/>
        </authorList>
    </citation>
    <scope>NUCLEOTIDE SEQUENCE [LARGE SCALE GENOMIC DNA]</scope>
    <source>
        <strain evidence="13 14">UGP3</strain>
        <tissue evidence="13">Spores</tissue>
    </source>
</reference>
<comment type="cofactor">
    <cofactor evidence="12">
        <name>Mg(2+)</name>
        <dbReference type="ChEBI" id="CHEBI:18420"/>
    </cofactor>
    <text evidence="12">Can also use Mn(2+) ion.</text>
</comment>
<feature type="binding site" evidence="11">
    <location>
        <position position="454"/>
    </location>
    <ligand>
        <name>substrate</name>
    </ligand>
</feature>
<comment type="similarity">
    <text evidence="3 9">Belongs to the isocitrate lyase/PEP mutase superfamily. Isocitrate lyase family.</text>
</comment>
<dbReference type="Proteomes" id="UP000029725">
    <property type="component" value="Unassembled WGS sequence"/>
</dbReference>
<evidence type="ECO:0000256" key="3">
    <source>
        <dbReference type="ARBA" id="ARBA00005704"/>
    </source>
</evidence>
<proteinExistence type="inferred from homology"/>
<keyword evidence="7 9" id="KW-0456">Lyase</keyword>
<keyword evidence="12" id="KW-0460">Magnesium</keyword>
<dbReference type="Gene3D" id="1.10.10.850">
    <property type="match status" value="1"/>
</dbReference>